<evidence type="ECO:0000256" key="5">
    <source>
        <dbReference type="ARBA" id="ARBA00022723"/>
    </source>
</evidence>
<evidence type="ECO:0000256" key="2">
    <source>
        <dbReference type="ARBA" id="ARBA00004613"/>
    </source>
</evidence>
<dbReference type="GO" id="GO:0046872">
    <property type="term" value="F:metal ion binding"/>
    <property type="evidence" value="ECO:0007669"/>
    <property type="project" value="UniProtKB-KW"/>
</dbReference>
<dbReference type="InterPro" id="IPR045473">
    <property type="entry name" value="ASM_C"/>
</dbReference>
<evidence type="ECO:0000256" key="3">
    <source>
        <dbReference type="ARBA" id="ARBA00008234"/>
    </source>
</evidence>
<dbReference type="InterPro" id="IPR029052">
    <property type="entry name" value="Metallo-depent_PP-like"/>
</dbReference>
<dbReference type="EMBL" id="JBJQND010000010">
    <property type="protein sequence ID" value="KAL3864255.1"/>
    <property type="molecule type" value="Genomic_DNA"/>
</dbReference>
<evidence type="ECO:0000256" key="9">
    <source>
        <dbReference type="ARBA" id="ARBA00023180"/>
    </source>
</evidence>
<keyword evidence="8" id="KW-0862">Zinc</keyword>
<dbReference type="InterPro" id="IPR041805">
    <property type="entry name" value="ASMase/PPN1_MPP"/>
</dbReference>
<evidence type="ECO:0000313" key="12">
    <source>
        <dbReference type="EMBL" id="KAL3864255.1"/>
    </source>
</evidence>
<dbReference type="Gene3D" id="3.60.21.10">
    <property type="match status" value="1"/>
</dbReference>
<dbReference type="Proteomes" id="UP001634394">
    <property type="component" value="Unassembled WGS sequence"/>
</dbReference>
<gene>
    <name evidence="12" type="ORF">ACJMK2_005957</name>
</gene>
<feature type="domain" description="Sphingomyelin phosphodiesterase C-terminal" evidence="11">
    <location>
        <begin position="302"/>
        <end position="436"/>
    </location>
</feature>
<evidence type="ECO:0000256" key="7">
    <source>
        <dbReference type="ARBA" id="ARBA00022801"/>
    </source>
</evidence>
<keyword evidence="6" id="KW-0732">Signal</keyword>
<sequence>MNILALSTHVEAMGILKLLFYYIIVCTDIQQGLGEQGWFWHVTDFHYDFTYKDRQLSCRGKNLTDPGIYGDYWCDSPWSLINSSVYAMAMFRPDVDFIIWTGDTVLHGKDEDLSITINSDILKNLTDLLKTAFPQKTVFSAYGNHDYWPTDQFPDGNNELYNRTLVEWGSWINNTNQEINFLKGGYYTLLLEAAPKIRMMSLNTNLYYTSNKQTSNQTDPAGQFQWMESVLNNSRKLQEKVIVIAHIPPGVHTPDFVVWMYDQFNTRLNNIFQKYSDVIVAMHFGHDHADGFKVYLNNSGDPVIPVFIAPSVTPWRYKPEHNPAIRLVSYDRQTGQHLDIEQYYLDLPEANAKQTATWKLEYKATQNYGVKDLSPLSLLALMNKMKDYGSNEFQNYFKWTTVNASTTEICNTDCHLSIICGFSNFDKTSYNYCKSKTASGSTSRKRDILIPLVISVIVFQRLFI</sequence>
<dbReference type="SUPFAM" id="SSF56300">
    <property type="entry name" value="Metallo-dependent phosphatases"/>
    <property type="match status" value="1"/>
</dbReference>
<evidence type="ECO:0000259" key="11">
    <source>
        <dbReference type="Pfam" id="PF19272"/>
    </source>
</evidence>
<dbReference type="PANTHER" id="PTHR10340">
    <property type="entry name" value="SPHINGOMYELIN PHOSPHODIESTERASE"/>
    <property type="match status" value="1"/>
</dbReference>
<evidence type="ECO:0000259" key="10">
    <source>
        <dbReference type="Pfam" id="PF00149"/>
    </source>
</evidence>
<comment type="cofactor">
    <cofactor evidence="1">
        <name>Zn(2+)</name>
        <dbReference type="ChEBI" id="CHEBI:29105"/>
    </cofactor>
</comment>
<evidence type="ECO:0000256" key="4">
    <source>
        <dbReference type="ARBA" id="ARBA00022525"/>
    </source>
</evidence>
<evidence type="ECO:0000256" key="6">
    <source>
        <dbReference type="ARBA" id="ARBA00022729"/>
    </source>
</evidence>
<feature type="domain" description="Calcineurin-like phosphoesterase" evidence="10">
    <location>
        <begin position="39"/>
        <end position="289"/>
    </location>
</feature>
<dbReference type="GO" id="GO:0016787">
    <property type="term" value="F:hydrolase activity"/>
    <property type="evidence" value="ECO:0007669"/>
    <property type="project" value="UniProtKB-KW"/>
</dbReference>
<protein>
    <recommendedName>
        <fullName evidence="14">Acid sphingomyelinase-like phosphodiesterase</fullName>
    </recommendedName>
</protein>
<dbReference type="Pfam" id="PF19272">
    <property type="entry name" value="ASMase_C"/>
    <property type="match status" value="1"/>
</dbReference>
<dbReference type="InterPro" id="IPR004843">
    <property type="entry name" value="Calcineurin-like_PHP"/>
</dbReference>
<reference evidence="12 13" key="1">
    <citation type="submission" date="2024-11" db="EMBL/GenBank/DDBJ databases">
        <title>Chromosome-level genome assembly of the freshwater bivalve Anodonta woodiana.</title>
        <authorList>
            <person name="Chen X."/>
        </authorList>
    </citation>
    <scope>NUCLEOTIDE SEQUENCE [LARGE SCALE GENOMIC DNA]</scope>
    <source>
        <strain evidence="12">MN2024</strain>
        <tissue evidence="12">Gills</tissue>
    </source>
</reference>
<evidence type="ECO:0008006" key="14">
    <source>
        <dbReference type="Google" id="ProtNLM"/>
    </source>
</evidence>
<keyword evidence="4" id="KW-0964">Secreted</keyword>
<dbReference type="GO" id="GO:0005576">
    <property type="term" value="C:extracellular region"/>
    <property type="evidence" value="ECO:0007669"/>
    <property type="project" value="UniProtKB-SubCell"/>
</dbReference>
<organism evidence="12 13">
    <name type="scientific">Sinanodonta woodiana</name>
    <name type="common">Chinese pond mussel</name>
    <name type="synonym">Anodonta woodiana</name>
    <dbReference type="NCBI Taxonomy" id="1069815"/>
    <lineage>
        <taxon>Eukaryota</taxon>
        <taxon>Metazoa</taxon>
        <taxon>Spiralia</taxon>
        <taxon>Lophotrochozoa</taxon>
        <taxon>Mollusca</taxon>
        <taxon>Bivalvia</taxon>
        <taxon>Autobranchia</taxon>
        <taxon>Heteroconchia</taxon>
        <taxon>Palaeoheterodonta</taxon>
        <taxon>Unionida</taxon>
        <taxon>Unionoidea</taxon>
        <taxon>Unionidae</taxon>
        <taxon>Unioninae</taxon>
        <taxon>Sinanodonta</taxon>
    </lineage>
</organism>
<dbReference type="AlphaFoldDB" id="A0ABD3VSE6"/>
<keyword evidence="5" id="KW-0479">Metal-binding</keyword>
<keyword evidence="13" id="KW-1185">Reference proteome</keyword>
<evidence type="ECO:0000256" key="1">
    <source>
        <dbReference type="ARBA" id="ARBA00001947"/>
    </source>
</evidence>
<name>A0ABD3VSE6_SINWO</name>
<dbReference type="CDD" id="cd00842">
    <property type="entry name" value="MPP_ASMase"/>
    <property type="match status" value="1"/>
</dbReference>
<dbReference type="Pfam" id="PF00149">
    <property type="entry name" value="Metallophos"/>
    <property type="match status" value="1"/>
</dbReference>
<proteinExistence type="inferred from homology"/>
<keyword evidence="9" id="KW-0325">Glycoprotein</keyword>
<comment type="subcellular location">
    <subcellularLocation>
        <location evidence="2">Secreted</location>
    </subcellularLocation>
</comment>
<accession>A0ABD3VSE6</accession>
<comment type="caution">
    <text evidence="12">The sequence shown here is derived from an EMBL/GenBank/DDBJ whole genome shotgun (WGS) entry which is preliminary data.</text>
</comment>
<dbReference type="PANTHER" id="PTHR10340:SF57">
    <property type="entry name" value="METALLOPHOS DOMAIN-CONTAINING PROTEIN"/>
    <property type="match status" value="1"/>
</dbReference>
<evidence type="ECO:0000313" key="13">
    <source>
        <dbReference type="Proteomes" id="UP001634394"/>
    </source>
</evidence>
<keyword evidence="7" id="KW-0378">Hydrolase</keyword>
<comment type="similarity">
    <text evidence="3">Belongs to the acid sphingomyelinase family.</text>
</comment>
<evidence type="ECO:0000256" key="8">
    <source>
        <dbReference type="ARBA" id="ARBA00022833"/>
    </source>
</evidence>